<comment type="function">
    <text evidence="12">Catalyzes the conversion of uracil and 5-phospho-alpha-D-ribose 1-diphosphate (PRPP) to UMP and diphosphate.</text>
</comment>
<evidence type="ECO:0000256" key="2">
    <source>
        <dbReference type="ARBA" id="ARBA00005180"/>
    </source>
</evidence>
<keyword evidence="8" id="KW-0547">Nucleotide-binding</keyword>
<sequence>MIIHPFDQTPSLFSEFVAQLRSVDIQQDRMRFRKNLERIGELLSYEMSKTLPYQVQRITTPLGEKDIPLIQDKIVVCSILRAGLALHQGILNYFDKADNAFISAYRKHTSPSEFEILVEYLASPSLQDNILILADPMLATGRSFVNVYNSLQLLGTPKEIHLFAVIGSKQGLEYVSQHFPENAHLWIATIDDYLNENSYIVPGLGDAGDLAFGKKMQG</sequence>
<dbReference type="AlphaFoldDB" id="A0A1H2Q5Q6"/>
<dbReference type="GO" id="GO:0004845">
    <property type="term" value="F:uracil phosphoribosyltransferase activity"/>
    <property type="evidence" value="ECO:0007669"/>
    <property type="project" value="UniProtKB-EC"/>
</dbReference>
<dbReference type="NCBIfam" id="NF001097">
    <property type="entry name" value="PRK00129.1"/>
    <property type="match status" value="1"/>
</dbReference>
<evidence type="ECO:0000256" key="5">
    <source>
        <dbReference type="ARBA" id="ARBA00022533"/>
    </source>
</evidence>
<gene>
    <name evidence="16" type="ORF">SAMN05444420_10149</name>
</gene>
<evidence type="ECO:0000256" key="13">
    <source>
        <dbReference type="ARBA" id="ARBA00072146"/>
    </source>
</evidence>
<comment type="pathway">
    <text evidence="2">Pyrimidine metabolism; UMP biosynthesis via salvage pathway; UMP from uracil: step 1/1.</text>
</comment>
<keyword evidence="7 16" id="KW-0808">Transferase</keyword>
<evidence type="ECO:0000256" key="11">
    <source>
        <dbReference type="ARBA" id="ARBA00052919"/>
    </source>
</evidence>
<dbReference type="PANTHER" id="PTHR11608">
    <property type="entry name" value="BIFUNCTIONAL PROTEIN PYRR"/>
    <property type="match status" value="1"/>
</dbReference>
<dbReference type="InterPro" id="IPR050137">
    <property type="entry name" value="PyrR_bifunctional"/>
</dbReference>
<dbReference type="GeneID" id="85018075"/>
<evidence type="ECO:0000256" key="6">
    <source>
        <dbReference type="ARBA" id="ARBA00022676"/>
    </source>
</evidence>
<dbReference type="EC" id="2.4.2.9" evidence="4"/>
<evidence type="ECO:0000313" key="17">
    <source>
        <dbReference type="Proteomes" id="UP000182771"/>
    </source>
</evidence>
<comment type="similarity">
    <text evidence="3">Belongs to the UPRTase family.</text>
</comment>
<dbReference type="Gene3D" id="3.40.50.2020">
    <property type="match status" value="1"/>
</dbReference>
<evidence type="ECO:0000259" key="15">
    <source>
        <dbReference type="Pfam" id="PF14681"/>
    </source>
</evidence>
<dbReference type="CDD" id="cd06223">
    <property type="entry name" value="PRTases_typeI"/>
    <property type="match status" value="1"/>
</dbReference>
<dbReference type="EMBL" id="FNND01000001">
    <property type="protein sequence ID" value="SDW02473.1"/>
    <property type="molecule type" value="Genomic_DNA"/>
</dbReference>
<keyword evidence="17" id="KW-1185">Reference proteome</keyword>
<evidence type="ECO:0000256" key="7">
    <source>
        <dbReference type="ARBA" id="ARBA00022679"/>
    </source>
</evidence>
<dbReference type="Proteomes" id="UP000182771">
    <property type="component" value="Unassembled WGS sequence"/>
</dbReference>
<dbReference type="SUPFAM" id="SSF53271">
    <property type="entry name" value="PRTase-like"/>
    <property type="match status" value="1"/>
</dbReference>
<proteinExistence type="inferred from homology"/>
<keyword evidence="5" id="KW-0021">Allosteric enzyme</keyword>
<name>A0A1H2Q5Q6_9FLAO</name>
<reference evidence="16 17" key="1">
    <citation type="submission" date="2016-10" db="EMBL/GenBank/DDBJ databases">
        <authorList>
            <person name="Varghese N."/>
            <person name="Submissions S."/>
        </authorList>
    </citation>
    <scope>NUCLEOTIDE SEQUENCE [LARGE SCALE GENOMIC DNA]</scope>
    <source>
        <strain evidence="16 17">DSM 11449</strain>
    </source>
</reference>
<dbReference type="OrthoDB" id="9781675at2"/>
<dbReference type="InterPro" id="IPR000836">
    <property type="entry name" value="PRTase_dom"/>
</dbReference>
<protein>
    <recommendedName>
        <fullName evidence="13">Uracil phosphoribosyltransferase</fullName>
        <ecNumber evidence="4">2.4.2.9</ecNumber>
    </recommendedName>
    <alternativeName>
        <fullName evidence="10">UMP pyrophosphorylase</fullName>
    </alternativeName>
    <alternativeName>
        <fullName evidence="14">UPRTase</fullName>
    </alternativeName>
</protein>
<comment type="catalytic activity">
    <reaction evidence="11">
        <text>UMP + diphosphate = 5-phospho-alpha-D-ribose 1-diphosphate + uracil</text>
        <dbReference type="Rhea" id="RHEA:13017"/>
        <dbReference type="ChEBI" id="CHEBI:17568"/>
        <dbReference type="ChEBI" id="CHEBI:33019"/>
        <dbReference type="ChEBI" id="CHEBI:57865"/>
        <dbReference type="ChEBI" id="CHEBI:58017"/>
        <dbReference type="EC" id="2.4.2.9"/>
    </reaction>
</comment>
<comment type="caution">
    <text evidence="16">The sequence shown here is derived from an EMBL/GenBank/DDBJ whole genome shotgun (WGS) entry which is preliminary data.</text>
</comment>
<evidence type="ECO:0000256" key="12">
    <source>
        <dbReference type="ARBA" id="ARBA00056901"/>
    </source>
</evidence>
<evidence type="ECO:0000256" key="1">
    <source>
        <dbReference type="ARBA" id="ARBA00001946"/>
    </source>
</evidence>
<dbReference type="PANTHER" id="PTHR11608:SF0">
    <property type="entry name" value="BIFUNCTIONAL PROTEIN PYRR"/>
    <property type="match status" value="1"/>
</dbReference>
<accession>A0A1H2Q5Q6</accession>
<evidence type="ECO:0000256" key="3">
    <source>
        <dbReference type="ARBA" id="ARBA00009516"/>
    </source>
</evidence>
<keyword evidence="6 16" id="KW-0328">Glycosyltransferase</keyword>
<evidence type="ECO:0000256" key="14">
    <source>
        <dbReference type="ARBA" id="ARBA00079807"/>
    </source>
</evidence>
<feature type="domain" description="Phosphoribosyltransferase" evidence="15">
    <location>
        <begin position="15"/>
        <end position="213"/>
    </location>
</feature>
<dbReference type="Pfam" id="PF14681">
    <property type="entry name" value="UPRTase"/>
    <property type="match status" value="1"/>
</dbReference>
<dbReference type="InterPro" id="IPR029057">
    <property type="entry name" value="PRTase-like"/>
</dbReference>
<dbReference type="RefSeq" id="WP_016419378.1">
    <property type="nucleotide sequence ID" value="NZ_FNND01000001.1"/>
</dbReference>
<evidence type="ECO:0000256" key="10">
    <source>
        <dbReference type="ARBA" id="ARBA00031082"/>
    </source>
</evidence>
<dbReference type="FunFam" id="3.40.50.2020:FF:000023">
    <property type="entry name" value="Probable uracil phosphoribosyltransferase"/>
    <property type="match status" value="1"/>
</dbReference>
<dbReference type="GO" id="GO:0005525">
    <property type="term" value="F:GTP binding"/>
    <property type="evidence" value="ECO:0007669"/>
    <property type="project" value="UniProtKB-KW"/>
</dbReference>
<evidence type="ECO:0000313" key="16">
    <source>
        <dbReference type="EMBL" id="SDW02473.1"/>
    </source>
</evidence>
<comment type="cofactor">
    <cofactor evidence="1">
        <name>Mg(2+)</name>
        <dbReference type="ChEBI" id="CHEBI:18420"/>
    </cofactor>
</comment>
<evidence type="ECO:0000256" key="4">
    <source>
        <dbReference type="ARBA" id="ARBA00011894"/>
    </source>
</evidence>
<keyword evidence="9" id="KW-0342">GTP-binding</keyword>
<evidence type="ECO:0000256" key="8">
    <source>
        <dbReference type="ARBA" id="ARBA00022741"/>
    </source>
</evidence>
<evidence type="ECO:0000256" key="9">
    <source>
        <dbReference type="ARBA" id="ARBA00023134"/>
    </source>
</evidence>
<organism evidence="16 17">
    <name type="scientific">Capnocytophaga granulosa</name>
    <dbReference type="NCBI Taxonomy" id="45242"/>
    <lineage>
        <taxon>Bacteria</taxon>
        <taxon>Pseudomonadati</taxon>
        <taxon>Bacteroidota</taxon>
        <taxon>Flavobacteriia</taxon>
        <taxon>Flavobacteriales</taxon>
        <taxon>Flavobacteriaceae</taxon>
        <taxon>Capnocytophaga</taxon>
    </lineage>
</organism>